<evidence type="ECO:0000256" key="3">
    <source>
        <dbReference type="ARBA" id="ARBA00023157"/>
    </source>
</evidence>
<evidence type="ECO:0000256" key="4">
    <source>
        <dbReference type="PROSITE-ProRule" id="PRU00023"/>
    </source>
</evidence>
<keyword evidence="2 5" id="KW-0408">Iron</keyword>
<dbReference type="CDD" id="cd02969">
    <property type="entry name" value="PRX_like1"/>
    <property type="match status" value="1"/>
</dbReference>
<sequence length="843" mass="93567">MLLTTRTDGYESFHSAGWLEMSFLRKAVLAVLVGSVMGSTGASAAQEPPRLGRKIVSFELQDYLGAEHSLAEWGDKQVLVVVFLGTECPLAKLYGQRLAELANRYADQSVQFVGINSNRQDTLQEIAHYARKHGIAFPLLKDPANKVADQFGAVRTPEAFVLDRFRVVRYHGRIDDQYGVGYSRANVTRQDVAVAIDELLAGQSVSTPQTEVVGCFIGKVRRHKPQGDVTYSNQIARMMQTHCERCHRPGEIAPFALQSYDDVSAWAETILEVMEDGRMPPWHANPKHGHFENDARMTDEERALFARWVENGLPAGDPADLPEPVEYSEDWLIGTPDVIYKMPKAFTVPAKGVVPYKYFVFDPGFEKDVWVKASEIRPGNREVVHHAFLFYIPPGQERHHGEDALFNSVAGYAPGVPQGVMKEGYCWRIPAGSKLAFQMHYTPNGSEQTDRTEVGLLLAEPDQVDRVIRTQAALNLDFKIPPHAPRHRVVAGHRFTQDMLVHTLNPHMHYRGRSFRFTAKYPDGSEEVLLDVPRYDFNWQNTYILAEPKRMPAGTVMLCEGIFDNSEDNLVNPDPTKEVKWGDQTWDEMMLGSFLVSLPDDVERGEFPKVVDRDDGRFEVTFRFEATGRFAGAEQVSIAGSFNQWNKEATLMDGPDEDGVFTTTLTLPAGYLQYKFVINGEHWISDPGNPDRTGPFDNCVVQALPLARGEETDMAASPQSTALRRAAAAGDLGDVQRLVDAGADVNACDEHGAGTLLTVHPDVVQYLLTRGADPNVQKNESGASVLAGLAYLKARDCVRMLLEAGADPNRGRDASLESPLHHALAGTGTKHEVDVIRLLLDAG</sequence>
<keyword evidence="1 5" id="KW-0479">Metal-binding</keyword>
<dbReference type="InterPro" id="IPR000866">
    <property type="entry name" value="AhpC/TSA"/>
</dbReference>
<dbReference type="Gene3D" id="3.40.30.10">
    <property type="entry name" value="Glutaredoxin"/>
    <property type="match status" value="1"/>
</dbReference>
<evidence type="ECO:0000256" key="2">
    <source>
        <dbReference type="ARBA" id="ARBA00023004"/>
    </source>
</evidence>
<dbReference type="InterPro" id="IPR009056">
    <property type="entry name" value="Cyt_c-like_dom"/>
</dbReference>
<evidence type="ECO:0000259" key="6">
    <source>
        <dbReference type="PROSITE" id="PS51007"/>
    </source>
</evidence>
<dbReference type="Proteomes" id="UP001642464">
    <property type="component" value="Unassembled WGS sequence"/>
</dbReference>
<dbReference type="PANTHER" id="PTHR43640">
    <property type="entry name" value="OS07G0260300 PROTEIN"/>
    <property type="match status" value="1"/>
</dbReference>
<keyword evidence="9" id="KW-1185">Reference proteome</keyword>
<dbReference type="SUPFAM" id="SSF81296">
    <property type="entry name" value="E set domains"/>
    <property type="match status" value="1"/>
</dbReference>
<dbReference type="InterPro" id="IPR047262">
    <property type="entry name" value="PRX-like1"/>
</dbReference>
<dbReference type="InterPro" id="IPR002044">
    <property type="entry name" value="CBM20"/>
</dbReference>
<dbReference type="InterPro" id="IPR014784">
    <property type="entry name" value="Cu2_ascorb_mOase-like_C"/>
</dbReference>
<reference evidence="8 9" key="1">
    <citation type="submission" date="2024-02" db="EMBL/GenBank/DDBJ databases">
        <authorList>
            <person name="Chen Y."/>
            <person name="Shah S."/>
            <person name="Dougan E. K."/>
            <person name="Thang M."/>
            <person name="Chan C."/>
        </authorList>
    </citation>
    <scope>NUCLEOTIDE SEQUENCE [LARGE SCALE GENOMIC DNA]</scope>
</reference>
<dbReference type="Pfam" id="PF16561">
    <property type="entry name" value="AMPK1_CBM"/>
    <property type="match status" value="1"/>
</dbReference>
<feature type="non-terminal residue" evidence="8">
    <location>
        <position position="843"/>
    </location>
</feature>
<dbReference type="Gene3D" id="2.60.40.10">
    <property type="entry name" value="Immunoglobulins"/>
    <property type="match status" value="1"/>
</dbReference>
<dbReference type="InterPro" id="IPR013783">
    <property type="entry name" value="Ig-like_fold"/>
</dbReference>
<protein>
    <submittedName>
        <fullName evidence="8">Ankyrin repeat and KH domain-containing protein 1 (HIV-1 Vpr-binding ankyrin repeat protein) (Multiple ankyrin repeats single KH domain) (HMASK)</fullName>
    </submittedName>
</protein>
<organism evidence="8 9">
    <name type="scientific">Durusdinium trenchii</name>
    <dbReference type="NCBI Taxonomy" id="1381693"/>
    <lineage>
        <taxon>Eukaryota</taxon>
        <taxon>Sar</taxon>
        <taxon>Alveolata</taxon>
        <taxon>Dinophyceae</taxon>
        <taxon>Suessiales</taxon>
        <taxon>Symbiodiniaceae</taxon>
        <taxon>Durusdinium</taxon>
    </lineage>
</organism>
<feature type="domain" description="Cytochrome c" evidence="6">
    <location>
        <begin position="227"/>
        <end position="313"/>
    </location>
</feature>
<keyword evidence="3" id="KW-1015">Disulfide bond</keyword>
<evidence type="ECO:0000313" key="8">
    <source>
        <dbReference type="EMBL" id="CAK8998561.1"/>
    </source>
</evidence>
<keyword evidence="4" id="KW-0040">ANK repeat</keyword>
<proteinExistence type="predicted"/>
<dbReference type="InterPro" id="IPR036770">
    <property type="entry name" value="Ankyrin_rpt-contain_sf"/>
</dbReference>
<name>A0ABP0I7L9_9DINO</name>
<gene>
    <name evidence="8" type="ORF">SCF082_LOCUS5692</name>
</gene>
<feature type="domain" description="Thioredoxin" evidence="7">
    <location>
        <begin position="49"/>
        <end position="201"/>
    </location>
</feature>
<dbReference type="EMBL" id="CAXAMM010003099">
    <property type="protein sequence ID" value="CAK8998561.1"/>
    <property type="molecule type" value="Genomic_DNA"/>
</dbReference>
<dbReference type="PROSITE" id="PS51007">
    <property type="entry name" value="CYTC"/>
    <property type="match status" value="1"/>
</dbReference>
<dbReference type="InterPro" id="IPR013766">
    <property type="entry name" value="Thioredoxin_domain"/>
</dbReference>
<dbReference type="PROSITE" id="PS50088">
    <property type="entry name" value="ANK_REPEAT"/>
    <property type="match status" value="1"/>
</dbReference>
<dbReference type="Pfam" id="PF00578">
    <property type="entry name" value="AhpC-TSA"/>
    <property type="match status" value="1"/>
</dbReference>
<dbReference type="Pfam" id="PF12796">
    <property type="entry name" value="Ank_2"/>
    <property type="match status" value="1"/>
</dbReference>
<dbReference type="InterPro" id="IPR036249">
    <property type="entry name" value="Thioredoxin-like_sf"/>
</dbReference>
<accession>A0ABP0I7L9</accession>
<dbReference type="Gene3D" id="2.60.120.230">
    <property type="match status" value="1"/>
</dbReference>
<dbReference type="InterPro" id="IPR032640">
    <property type="entry name" value="AMPK1_CBM"/>
</dbReference>
<dbReference type="PANTHER" id="PTHR43640:SF1">
    <property type="entry name" value="THIOREDOXIN-DEPENDENT PEROXIREDOXIN"/>
    <property type="match status" value="1"/>
</dbReference>
<dbReference type="SUPFAM" id="SSF49742">
    <property type="entry name" value="PHM/PNGase F"/>
    <property type="match status" value="2"/>
</dbReference>
<keyword evidence="5" id="KW-0349">Heme</keyword>
<dbReference type="Gene3D" id="1.25.40.20">
    <property type="entry name" value="Ankyrin repeat-containing domain"/>
    <property type="match status" value="1"/>
</dbReference>
<dbReference type="CDD" id="cd07184">
    <property type="entry name" value="E_set_Isoamylase_like_N"/>
    <property type="match status" value="1"/>
</dbReference>
<dbReference type="InterPro" id="IPR036939">
    <property type="entry name" value="Cu2_ascorb_mOase_N_sf"/>
</dbReference>
<dbReference type="SUPFAM" id="SSF48403">
    <property type="entry name" value="Ankyrin repeat"/>
    <property type="match status" value="1"/>
</dbReference>
<evidence type="ECO:0000313" key="9">
    <source>
        <dbReference type="Proteomes" id="UP001642464"/>
    </source>
</evidence>
<evidence type="ECO:0000256" key="1">
    <source>
        <dbReference type="ARBA" id="ARBA00022723"/>
    </source>
</evidence>
<dbReference type="InterPro" id="IPR002110">
    <property type="entry name" value="Ankyrin_rpt"/>
</dbReference>
<evidence type="ECO:0000256" key="5">
    <source>
        <dbReference type="PROSITE-ProRule" id="PRU00433"/>
    </source>
</evidence>
<feature type="repeat" description="ANK" evidence="4">
    <location>
        <begin position="718"/>
        <end position="750"/>
    </location>
</feature>
<dbReference type="SMART" id="SM01065">
    <property type="entry name" value="CBM_2"/>
    <property type="match status" value="1"/>
</dbReference>
<dbReference type="SUPFAM" id="SSF52833">
    <property type="entry name" value="Thioredoxin-like"/>
    <property type="match status" value="1"/>
</dbReference>
<dbReference type="InterPro" id="IPR014756">
    <property type="entry name" value="Ig_E-set"/>
</dbReference>
<dbReference type="PROSITE" id="PS51352">
    <property type="entry name" value="THIOREDOXIN_2"/>
    <property type="match status" value="1"/>
</dbReference>
<dbReference type="Gene3D" id="2.60.120.310">
    <property type="entry name" value="Copper type II, ascorbate-dependent monooxygenase, N-terminal domain"/>
    <property type="match status" value="1"/>
</dbReference>
<evidence type="ECO:0000259" key="7">
    <source>
        <dbReference type="PROSITE" id="PS51352"/>
    </source>
</evidence>
<comment type="caution">
    <text evidence="8">The sequence shown here is derived from an EMBL/GenBank/DDBJ whole genome shotgun (WGS) entry which is preliminary data.</text>
</comment>
<dbReference type="InterPro" id="IPR008977">
    <property type="entry name" value="PHM/PNGase_F_dom_sf"/>
</dbReference>